<comment type="caution">
    <text evidence="4">The sequence shown here is derived from an EMBL/GenBank/DDBJ whole genome shotgun (WGS) entry which is preliminary data.</text>
</comment>
<dbReference type="InterPro" id="IPR016291">
    <property type="entry name" value="Isochorismatase"/>
</dbReference>
<protein>
    <submittedName>
        <fullName evidence="4">Maleamate amidohydrolase</fullName>
        <ecNumber evidence="4">3.5.1.107</ecNumber>
    </submittedName>
</protein>
<gene>
    <name evidence="4" type="primary">nicF</name>
    <name evidence="4" type="ORF">MOMUL_06300</name>
</gene>
<sequence length="198" mass="22578">MYKKEDCALLVIDMQADFIEAGAPIECPGGREIIPRLKELISFMRAQNIPVIYTQEKHRPERVDFGMELEREEPEHCLEQTKGVEFIDELRPEQGDFIVAKRRYSGFYLTDLEILLKGLKRNTVIITGVATNVCVYATALDAQQRDYRVVVISDCVAGTDRELHRAFLRNIEYVLGEVITSEEIIKRLSTPGSSIHSC</sequence>
<dbReference type="CDD" id="cd00431">
    <property type="entry name" value="cysteine_hydrolases"/>
    <property type="match status" value="1"/>
</dbReference>
<dbReference type="Proteomes" id="UP000075670">
    <property type="component" value="Unassembled WGS sequence"/>
</dbReference>
<organism evidence="4 5">
    <name type="scientific">Moorella mulderi DSM 14980</name>
    <dbReference type="NCBI Taxonomy" id="1122241"/>
    <lineage>
        <taxon>Bacteria</taxon>
        <taxon>Bacillati</taxon>
        <taxon>Bacillota</taxon>
        <taxon>Clostridia</taxon>
        <taxon>Neomoorellales</taxon>
        <taxon>Neomoorellaceae</taxon>
        <taxon>Neomoorella</taxon>
    </lineage>
</organism>
<evidence type="ECO:0000256" key="2">
    <source>
        <dbReference type="ARBA" id="ARBA00022801"/>
    </source>
</evidence>
<dbReference type="EC" id="3.5.1.107" evidence="4"/>
<dbReference type="InterPro" id="IPR000868">
    <property type="entry name" value="Isochorismatase-like_dom"/>
</dbReference>
<dbReference type="Gene3D" id="3.40.50.850">
    <property type="entry name" value="Isochorismatase-like"/>
    <property type="match status" value="1"/>
</dbReference>
<accession>A0A151B2B8</accession>
<dbReference type="AlphaFoldDB" id="A0A151B2B8"/>
<keyword evidence="5" id="KW-1185">Reference proteome</keyword>
<dbReference type="EMBL" id="LTBC01000001">
    <property type="protein sequence ID" value="KYH33912.1"/>
    <property type="molecule type" value="Genomic_DNA"/>
</dbReference>
<evidence type="ECO:0000256" key="1">
    <source>
        <dbReference type="ARBA" id="ARBA00006336"/>
    </source>
</evidence>
<dbReference type="OrthoDB" id="9796485at2"/>
<dbReference type="PRINTS" id="PR01398">
    <property type="entry name" value="ISCHRISMTASE"/>
</dbReference>
<dbReference type="PANTHER" id="PTHR43540">
    <property type="entry name" value="PEROXYUREIDOACRYLATE/UREIDOACRYLATE AMIDOHYDROLASE-RELATED"/>
    <property type="match status" value="1"/>
</dbReference>
<dbReference type="PATRIC" id="fig|1122241.3.peg.664"/>
<evidence type="ECO:0000313" key="4">
    <source>
        <dbReference type="EMBL" id="KYH33912.1"/>
    </source>
</evidence>
<dbReference type="InterPro" id="IPR036380">
    <property type="entry name" value="Isochorismatase-like_sf"/>
</dbReference>
<reference evidence="4 5" key="1">
    <citation type="submission" date="2016-02" db="EMBL/GenBank/DDBJ databases">
        <title>Genome sequence of Moorella mulderi DSM 14980.</title>
        <authorList>
            <person name="Poehlein A."/>
            <person name="Daniel R."/>
        </authorList>
    </citation>
    <scope>NUCLEOTIDE SEQUENCE [LARGE SCALE GENOMIC DNA]</scope>
    <source>
        <strain evidence="4 5">DSM 14980</strain>
    </source>
</reference>
<keyword evidence="2 4" id="KW-0378">Hydrolase</keyword>
<dbReference type="Pfam" id="PF00857">
    <property type="entry name" value="Isochorismatase"/>
    <property type="match status" value="1"/>
</dbReference>
<comment type="similarity">
    <text evidence="1">Belongs to the isochorismatase family.</text>
</comment>
<dbReference type="RefSeq" id="WP_062281302.1">
    <property type="nucleotide sequence ID" value="NZ_LTBC01000001.1"/>
</dbReference>
<dbReference type="GO" id="GO:0008908">
    <property type="term" value="F:isochorismatase activity"/>
    <property type="evidence" value="ECO:0007669"/>
    <property type="project" value="InterPro"/>
</dbReference>
<evidence type="ECO:0000259" key="3">
    <source>
        <dbReference type="Pfam" id="PF00857"/>
    </source>
</evidence>
<name>A0A151B2B8_9FIRM</name>
<dbReference type="PANTHER" id="PTHR43540:SF6">
    <property type="entry name" value="ISOCHORISMATASE-LIKE DOMAIN-CONTAINING PROTEIN"/>
    <property type="match status" value="1"/>
</dbReference>
<dbReference type="InterPro" id="IPR050272">
    <property type="entry name" value="Isochorismatase-like_hydrls"/>
</dbReference>
<dbReference type="SUPFAM" id="SSF52499">
    <property type="entry name" value="Isochorismatase-like hydrolases"/>
    <property type="match status" value="1"/>
</dbReference>
<feature type="domain" description="Isochorismatase-like" evidence="3">
    <location>
        <begin position="7"/>
        <end position="183"/>
    </location>
</feature>
<proteinExistence type="inferred from homology"/>
<evidence type="ECO:0000313" key="5">
    <source>
        <dbReference type="Proteomes" id="UP000075670"/>
    </source>
</evidence>